<dbReference type="InterPro" id="IPR029021">
    <property type="entry name" value="Prot-tyrosine_phosphatase-like"/>
</dbReference>
<reference evidence="2" key="2">
    <citation type="submission" date="2022-03" db="EMBL/GenBank/DDBJ databases">
        <title>Draft title - Genomic analysis of global carrot germplasm unveils the trajectory of domestication and the origin of high carotenoid orange carrot.</title>
        <authorList>
            <person name="Iorizzo M."/>
            <person name="Ellison S."/>
            <person name="Senalik D."/>
            <person name="Macko-Podgorni A."/>
            <person name="Grzebelus D."/>
            <person name="Bostan H."/>
            <person name="Rolling W."/>
            <person name="Curaba J."/>
            <person name="Simon P."/>
        </authorList>
    </citation>
    <scope>NUCLEOTIDE SEQUENCE</scope>
    <source>
        <tissue evidence="2">Leaf</tissue>
    </source>
</reference>
<dbReference type="AlphaFoldDB" id="A0A161YEW0"/>
<evidence type="ECO:0000313" key="2">
    <source>
        <dbReference type="EMBL" id="WOH05686.1"/>
    </source>
</evidence>
<protein>
    <submittedName>
        <fullName evidence="2">Uncharacterized protein</fullName>
    </submittedName>
</protein>
<organism evidence="2 3">
    <name type="scientific">Daucus carota subsp. sativus</name>
    <name type="common">Carrot</name>
    <dbReference type="NCBI Taxonomy" id="79200"/>
    <lineage>
        <taxon>Eukaryota</taxon>
        <taxon>Viridiplantae</taxon>
        <taxon>Streptophyta</taxon>
        <taxon>Embryophyta</taxon>
        <taxon>Tracheophyta</taxon>
        <taxon>Spermatophyta</taxon>
        <taxon>Magnoliopsida</taxon>
        <taxon>eudicotyledons</taxon>
        <taxon>Gunneridae</taxon>
        <taxon>Pentapetalae</taxon>
        <taxon>asterids</taxon>
        <taxon>campanulids</taxon>
        <taxon>Apiales</taxon>
        <taxon>Apiaceae</taxon>
        <taxon>Apioideae</taxon>
        <taxon>Scandiceae</taxon>
        <taxon>Daucinae</taxon>
        <taxon>Daucus</taxon>
        <taxon>Daucus sect. Daucus</taxon>
    </lineage>
</organism>
<evidence type="ECO:0000256" key="1">
    <source>
        <dbReference type="SAM" id="MobiDB-lite"/>
    </source>
</evidence>
<feature type="region of interest" description="Disordered" evidence="1">
    <location>
        <begin position="1"/>
        <end position="21"/>
    </location>
</feature>
<name>A0A161YEW0_DAUCS</name>
<dbReference type="Gramene" id="KZM91419">
    <property type="protein sequence ID" value="KZM91419"/>
    <property type="gene ID" value="DCAR_021216"/>
</dbReference>
<keyword evidence="3" id="KW-1185">Reference proteome</keyword>
<dbReference type="Gene3D" id="3.90.190.10">
    <property type="entry name" value="Protein tyrosine phosphatase superfamily"/>
    <property type="match status" value="1"/>
</dbReference>
<dbReference type="EMBL" id="CP093348">
    <property type="protein sequence ID" value="WOH05686.1"/>
    <property type="molecule type" value="Genomic_DNA"/>
</dbReference>
<sequence length="131" mass="14574">MEKTDSVDSVMTERSSTLPEVGERSVEEGILITPAMEGEFDLDLTYITDNIIAMGFPPGDMSSGFFNFVEAKKIVLLYGVSLTFQQRIMMQAPTLEFLMKQRSTTGLDDLELSEVDIQNFALAESVIAEFT</sequence>
<dbReference type="Proteomes" id="UP000077755">
    <property type="component" value="Chromosome 6"/>
</dbReference>
<gene>
    <name evidence="2" type="ORF">DCAR_0625106</name>
</gene>
<evidence type="ECO:0000313" key="3">
    <source>
        <dbReference type="Proteomes" id="UP000077755"/>
    </source>
</evidence>
<feature type="compositionally biased region" description="Polar residues" evidence="1">
    <location>
        <begin position="7"/>
        <end position="18"/>
    </location>
</feature>
<reference evidence="2" key="1">
    <citation type="journal article" date="2016" name="Nat. Genet.">
        <title>A high-quality carrot genome assembly provides new insights into carotenoid accumulation and asterid genome evolution.</title>
        <authorList>
            <person name="Iorizzo M."/>
            <person name="Ellison S."/>
            <person name="Senalik D."/>
            <person name="Zeng P."/>
            <person name="Satapoomin P."/>
            <person name="Huang J."/>
            <person name="Bowman M."/>
            <person name="Iovene M."/>
            <person name="Sanseverino W."/>
            <person name="Cavagnaro P."/>
            <person name="Yildiz M."/>
            <person name="Macko-Podgorni A."/>
            <person name="Moranska E."/>
            <person name="Grzebelus E."/>
            <person name="Grzebelus D."/>
            <person name="Ashrafi H."/>
            <person name="Zheng Z."/>
            <person name="Cheng S."/>
            <person name="Spooner D."/>
            <person name="Van Deynze A."/>
            <person name="Simon P."/>
        </authorList>
    </citation>
    <scope>NUCLEOTIDE SEQUENCE</scope>
    <source>
        <tissue evidence="2">Leaf</tissue>
    </source>
</reference>
<accession>A0A161YEW0</accession>
<proteinExistence type="predicted"/>